<gene>
    <name evidence="10" type="ORF">P4O66_020364</name>
</gene>
<keyword evidence="2" id="KW-0479">Metal-binding</keyword>
<dbReference type="Proteomes" id="UP001239994">
    <property type="component" value="Unassembled WGS sequence"/>
</dbReference>
<comment type="caution">
    <text evidence="10">The sequence shown here is derived from an EMBL/GenBank/DDBJ whole genome shotgun (WGS) entry which is preliminary data.</text>
</comment>
<dbReference type="CDD" id="cd00051">
    <property type="entry name" value="EFh"/>
    <property type="match status" value="1"/>
</dbReference>
<dbReference type="PANTHER" id="PTHR20875">
    <property type="entry name" value="EF-HAND CALCIUM-BINDING DOMAIN-CONTAINING PROTEIN 6-RELATED"/>
    <property type="match status" value="1"/>
</dbReference>
<dbReference type="PROSITE" id="PS50222">
    <property type="entry name" value="EF_HAND_2"/>
    <property type="match status" value="5"/>
</dbReference>
<dbReference type="InterPro" id="IPR018247">
    <property type="entry name" value="EF_Hand_1_Ca_BS"/>
</dbReference>
<organism evidence="10 11">
    <name type="scientific">Electrophorus voltai</name>
    <dbReference type="NCBI Taxonomy" id="2609070"/>
    <lineage>
        <taxon>Eukaryota</taxon>
        <taxon>Metazoa</taxon>
        <taxon>Chordata</taxon>
        <taxon>Craniata</taxon>
        <taxon>Vertebrata</taxon>
        <taxon>Euteleostomi</taxon>
        <taxon>Actinopterygii</taxon>
        <taxon>Neopterygii</taxon>
        <taxon>Teleostei</taxon>
        <taxon>Ostariophysi</taxon>
        <taxon>Gymnotiformes</taxon>
        <taxon>Gymnotoidei</taxon>
        <taxon>Gymnotidae</taxon>
        <taxon>Electrophorus</taxon>
    </lineage>
</organism>
<accession>A0AAD8ZSD4</accession>
<feature type="domain" description="EF-hand" evidence="8">
    <location>
        <begin position="489"/>
        <end position="517"/>
    </location>
</feature>
<feature type="short sequence motif" description="GXGXXG" evidence="6">
    <location>
        <begin position="1173"/>
        <end position="1178"/>
    </location>
</feature>
<reference evidence="10" key="1">
    <citation type="submission" date="2023-03" db="EMBL/GenBank/DDBJ databases">
        <title>Electrophorus voltai genome.</title>
        <authorList>
            <person name="Bian C."/>
        </authorList>
    </citation>
    <scope>NUCLEOTIDE SEQUENCE</scope>
    <source>
        <strain evidence="10">CB-2022</strain>
        <tissue evidence="10">Muscle</tissue>
    </source>
</reference>
<evidence type="ECO:0000256" key="5">
    <source>
        <dbReference type="ARBA" id="ARBA00023098"/>
    </source>
</evidence>
<dbReference type="SUPFAM" id="SSF47473">
    <property type="entry name" value="EF-hand"/>
    <property type="match status" value="6"/>
</dbReference>
<dbReference type="InterPro" id="IPR011992">
    <property type="entry name" value="EF-hand-dom_pair"/>
</dbReference>
<feature type="short sequence motif" description="DGA/G" evidence="6">
    <location>
        <begin position="1326"/>
        <end position="1328"/>
    </location>
</feature>
<dbReference type="InterPro" id="IPR002048">
    <property type="entry name" value="EF_hand_dom"/>
</dbReference>
<dbReference type="InterPro" id="IPR052603">
    <property type="entry name" value="EFCB6"/>
</dbReference>
<keyword evidence="11" id="KW-1185">Reference proteome</keyword>
<evidence type="ECO:0000256" key="2">
    <source>
        <dbReference type="ARBA" id="ARBA00022723"/>
    </source>
</evidence>
<protein>
    <submittedName>
        <fullName evidence="10">Uncharacterized protein</fullName>
    </submittedName>
</protein>
<feature type="domain" description="EF-hand" evidence="8">
    <location>
        <begin position="748"/>
        <end position="783"/>
    </location>
</feature>
<proteinExistence type="predicted"/>
<dbReference type="PROSITE" id="PS00018">
    <property type="entry name" value="EF_HAND_1"/>
    <property type="match status" value="1"/>
</dbReference>
<keyword evidence="5 6" id="KW-0443">Lipid metabolism</keyword>
<dbReference type="Pfam" id="PF13202">
    <property type="entry name" value="EF-hand_5"/>
    <property type="match status" value="1"/>
</dbReference>
<evidence type="ECO:0000256" key="6">
    <source>
        <dbReference type="PROSITE-ProRule" id="PRU01161"/>
    </source>
</evidence>
<feature type="compositionally biased region" description="Polar residues" evidence="7">
    <location>
        <begin position="933"/>
        <end position="949"/>
    </location>
</feature>
<dbReference type="SMART" id="SM00054">
    <property type="entry name" value="EFh"/>
    <property type="match status" value="8"/>
</dbReference>
<dbReference type="PANTHER" id="PTHR20875:SF2">
    <property type="entry name" value="EF-HAND CALCIUM-BINDING DOMAIN-CONTAINING PROTEIN 6"/>
    <property type="match status" value="1"/>
</dbReference>
<feature type="domain" description="EF-hand" evidence="8">
    <location>
        <begin position="636"/>
        <end position="671"/>
    </location>
</feature>
<dbReference type="Gene3D" id="3.40.1090.10">
    <property type="entry name" value="Cytosolic phospholipase A2 catalytic domain"/>
    <property type="match status" value="1"/>
</dbReference>
<dbReference type="InterPro" id="IPR016035">
    <property type="entry name" value="Acyl_Trfase/lysoPLipase"/>
</dbReference>
<dbReference type="Pfam" id="PF01734">
    <property type="entry name" value="Patatin"/>
    <property type="match status" value="1"/>
</dbReference>
<dbReference type="GO" id="GO:0005509">
    <property type="term" value="F:calcium ion binding"/>
    <property type="evidence" value="ECO:0007669"/>
    <property type="project" value="InterPro"/>
</dbReference>
<dbReference type="EMBL" id="JAROKS010000004">
    <property type="protein sequence ID" value="KAK1804352.1"/>
    <property type="molecule type" value="Genomic_DNA"/>
</dbReference>
<dbReference type="PROSITE" id="PS51635">
    <property type="entry name" value="PNPLA"/>
    <property type="match status" value="1"/>
</dbReference>
<dbReference type="SUPFAM" id="SSF52151">
    <property type="entry name" value="FabD/lysophospholipase-like"/>
    <property type="match status" value="1"/>
</dbReference>
<name>A0AAD8ZSD4_9TELE</name>
<evidence type="ECO:0000256" key="3">
    <source>
        <dbReference type="ARBA" id="ARBA00022737"/>
    </source>
</evidence>
<dbReference type="GO" id="GO:0016787">
    <property type="term" value="F:hydrolase activity"/>
    <property type="evidence" value="ECO:0007669"/>
    <property type="project" value="UniProtKB-UniRule"/>
</dbReference>
<sequence>MSSVVPLNSDLEDLRPTSRGLTFIPRVRSVSRTPRGDFQRKNGLKSDSASSVQSVADENLSLADIESMLSQKVEGRRDDLKAAFKVFDQEGSGTVTKGEFRRVIESFLVPLTQSQFETLLAKMSVNHLLVERALQAFDITDSGVVSHDDLRAVVSSFLFPIDDSTFLSLLSRFGLNSVERVEWRKFISLFKEEEQVLPAGKDAGPATHDLLSINEVLPRLQQEILEVYPLLKKSFQVFDEKRSGLVSRGDMRRILQGLIFSLTDEQFRGLMNLVHAPQSGAIPYLHFLDFFYEKKLAEVEGILKEKLSEQYDLLMASLNQADPAQSCTVTPEDLKKLVEQYGLVLSDNHFDKLCKPFMDSGKVNYKLMLTSLGISRRSGEIKSANTYLSPIQRNESACRLHVGNIKGQAVAQVILRMLRDRLQMRGLTLQQCLMATSRSSEGVLGLRELQKILNDCRVSMQVSQFQTFIQALGFCDGQISFANFVAKYEAFHLMDRNRDGLVNQNDFRVLFDSLSLITKEKEYQRLLDILGFKPGSTLNYTEFYSKVCSATRTEVHLISNKTADQLLDNTCEQVHAHLVATAHANLSELTKAFCQYGEDGESFITKNDLKHILYKYYLPITPRQFEKIWAREWLKLNFEDVRRSLVALDKRNDGHVTSVDLLSMLRRNGFQIDEYQLLHLINSLGLQVCHNKLLYLHFLDRMSGPVVDSRSVMMSPVNSFLGSPVPGESIEDLSPERALQRLQKVVTTSSDTLSKAFTAFDKTGNGKIAQRDFRRVLDHFCVRLSDVQYRRLLSKLSVRNGEEAILDWKKFLQTFDLCNQETSEEWVEKIHKARFPNQTCPLPISDILGRIREVVSARLYTITKEMVDIDYARINAISREDFRNICDHHFLRLTDDQFEKLWKMLPVNAFNNLDYWEFLKKFSGEPQEAETARGTSSPDSAGQSESSANVVPWRPKTAYCTLEQNKSLVLEQPRRPSTVCERSEVALLRDCDAVERRLRSQIQSCWSEVQRRCKEADIERSGELDTDTFLGILKDLHINLSKSQFEQLSKKLSITSKGHLSYPEFLQHFVLMLRPQASICTSRLKIHVPRTPMSAGHLSRQCMDALLMLCAPVQLYWRSMRRAFISHDKERLGKISLQNFKKFVSLNSPSVRWPILVQGLRNMTNTNEESFVGCGFLGVYSLGVYGCLLERTYELTRRMTKICGASSGALIGAMIVCQMSPAKCCKHLTELATEARKGMLGSMHPSFNLLKLTRDLMDRELPDNTHLLASGRLCVSLTRISDGENVLVSDFASKNDLIQALICSWFFFPFYCGVIPPSYHGTRYVDGALSNNLPYYSLKNTITVSPFSGGSDICPYDTPFYFHEVMAEMYQNGYKDALNFLKENGGHLFT</sequence>
<evidence type="ECO:0000313" key="10">
    <source>
        <dbReference type="EMBL" id="KAK1804352.1"/>
    </source>
</evidence>
<keyword evidence="1" id="KW-0597">Phosphoprotein</keyword>
<feature type="active site" description="Nucleophile" evidence="6">
    <location>
        <position position="1206"/>
    </location>
</feature>
<keyword evidence="6" id="KW-0442">Lipid degradation</keyword>
<keyword evidence="4" id="KW-0106">Calcium</keyword>
<evidence type="ECO:0000256" key="7">
    <source>
        <dbReference type="SAM" id="MobiDB-lite"/>
    </source>
</evidence>
<feature type="domain" description="PNPLA" evidence="9">
    <location>
        <begin position="1169"/>
        <end position="1339"/>
    </location>
</feature>
<feature type="active site" description="Proton acceptor" evidence="6">
    <location>
        <position position="1326"/>
    </location>
</feature>
<dbReference type="InterPro" id="IPR002641">
    <property type="entry name" value="PNPLA_dom"/>
</dbReference>
<evidence type="ECO:0000313" key="11">
    <source>
        <dbReference type="Proteomes" id="UP001239994"/>
    </source>
</evidence>
<feature type="domain" description="EF-hand" evidence="8">
    <location>
        <begin position="226"/>
        <end position="261"/>
    </location>
</feature>
<evidence type="ECO:0000256" key="1">
    <source>
        <dbReference type="ARBA" id="ARBA00022553"/>
    </source>
</evidence>
<evidence type="ECO:0000259" key="9">
    <source>
        <dbReference type="PROSITE" id="PS51635"/>
    </source>
</evidence>
<evidence type="ECO:0000256" key="4">
    <source>
        <dbReference type="ARBA" id="ARBA00022837"/>
    </source>
</evidence>
<feature type="short sequence motif" description="GXSXG" evidence="6">
    <location>
        <begin position="1204"/>
        <end position="1208"/>
    </location>
</feature>
<evidence type="ECO:0000259" key="8">
    <source>
        <dbReference type="PROSITE" id="PS50222"/>
    </source>
</evidence>
<dbReference type="InterPro" id="IPR015070">
    <property type="entry name" value="EF_hand_DJBP"/>
</dbReference>
<feature type="domain" description="EF-hand" evidence="8">
    <location>
        <begin position="75"/>
        <end position="110"/>
    </location>
</feature>
<dbReference type="Gene3D" id="1.10.238.10">
    <property type="entry name" value="EF-hand"/>
    <property type="match status" value="9"/>
</dbReference>
<keyword evidence="3" id="KW-0677">Repeat</keyword>
<keyword evidence="6" id="KW-0378">Hydrolase</keyword>
<dbReference type="Pfam" id="PF08976">
    <property type="entry name" value="EF-hand_11"/>
    <property type="match status" value="2"/>
</dbReference>
<dbReference type="GO" id="GO:0016042">
    <property type="term" value="P:lipid catabolic process"/>
    <property type="evidence" value="ECO:0007669"/>
    <property type="project" value="UniProtKB-UniRule"/>
</dbReference>
<feature type="region of interest" description="Disordered" evidence="7">
    <location>
        <begin position="927"/>
        <end position="949"/>
    </location>
</feature>